<dbReference type="AlphaFoldDB" id="A0AAW0W284"/>
<dbReference type="CDD" id="cd18315">
    <property type="entry name" value="BTB_POZ_BAB-like"/>
    <property type="match status" value="1"/>
</dbReference>
<gene>
    <name evidence="4" type="ORF">OTU49_012244</name>
</gene>
<dbReference type="EMBL" id="JARKIK010000095">
    <property type="protein sequence ID" value="KAK8722489.1"/>
    <property type="molecule type" value="Genomic_DNA"/>
</dbReference>
<feature type="region of interest" description="Disordered" evidence="2">
    <location>
        <begin position="450"/>
        <end position="500"/>
    </location>
</feature>
<dbReference type="PANTHER" id="PTHR23110:SF81">
    <property type="entry name" value="BTB-PROTEIN-VII, ISOFORM F-RELATED"/>
    <property type="match status" value="1"/>
</dbReference>
<reference evidence="4 5" key="1">
    <citation type="journal article" date="2024" name="BMC Genomics">
        <title>Genome assembly of redclaw crayfish (Cherax quadricarinatus) provides insights into its immune adaptation and hypoxia tolerance.</title>
        <authorList>
            <person name="Liu Z."/>
            <person name="Zheng J."/>
            <person name="Li H."/>
            <person name="Fang K."/>
            <person name="Wang S."/>
            <person name="He J."/>
            <person name="Zhou D."/>
            <person name="Weng S."/>
            <person name="Chi M."/>
            <person name="Gu Z."/>
            <person name="He J."/>
            <person name="Li F."/>
            <person name="Wang M."/>
        </authorList>
    </citation>
    <scope>NUCLEOTIDE SEQUENCE [LARGE SCALE GENOMIC DNA]</scope>
    <source>
        <strain evidence="4">ZL_2023a</strain>
    </source>
</reference>
<keyword evidence="5" id="KW-1185">Reference proteome</keyword>
<dbReference type="PANTHER" id="PTHR23110">
    <property type="entry name" value="BTB DOMAIN TRANSCRIPTION FACTOR"/>
    <property type="match status" value="1"/>
</dbReference>
<feature type="region of interest" description="Disordered" evidence="2">
    <location>
        <begin position="241"/>
        <end position="310"/>
    </location>
</feature>
<dbReference type="SMART" id="SM00225">
    <property type="entry name" value="BTB"/>
    <property type="match status" value="1"/>
</dbReference>
<proteinExistence type="predicted"/>
<feature type="region of interest" description="Disordered" evidence="2">
    <location>
        <begin position="116"/>
        <end position="223"/>
    </location>
</feature>
<organism evidence="4 5">
    <name type="scientific">Cherax quadricarinatus</name>
    <name type="common">Australian red claw crayfish</name>
    <dbReference type="NCBI Taxonomy" id="27406"/>
    <lineage>
        <taxon>Eukaryota</taxon>
        <taxon>Metazoa</taxon>
        <taxon>Ecdysozoa</taxon>
        <taxon>Arthropoda</taxon>
        <taxon>Crustacea</taxon>
        <taxon>Multicrustacea</taxon>
        <taxon>Malacostraca</taxon>
        <taxon>Eumalacostraca</taxon>
        <taxon>Eucarida</taxon>
        <taxon>Decapoda</taxon>
        <taxon>Pleocyemata</taxon>
        <taxon>Astacidea</taxon>
        <taxon>Parastacoidea</taxon>
        <taxon>Parastacidae</taxon>
        <taxon>Cherax</taxon>
    </lineage>
</organism>
<feature type="compositionally biased region" description="Basic and acidic residues" evidence="2">
    <location>
        <begin position="179"/>
        <end position="221"/>
    </location>
</feature>
<protein>
    <recommendedName>
        <fullName evidence="3">BTB domain-containing protein</fullName>
    </recommendedName>
</protein>
<dbReference type="PROSITE" id="PS50097">
    <property type="entry name" value="BTB"/>
    <property type="match status" value="1"/>
</dbReference>
<feature type="compositionally biased region" description="Polar residues" evidence="2">
    <location>
        <begin position="451"/>
        <end position="481"/>
    </location>
</feature>
<evidence type="ECO:0000313" key="4">
    <source>
        <dbReference type="EMBL" id="KAK8722489.1"/>
    </source>
</evidence>
<evidence type="ECO:0000256" key="1">
    <source>
        <dbReference type="ARBA" id="ARBA00023242"/>
    </source>
</evidence>
<evidence type="ECO:0000256" key="2">
    <source>
        <dbReference type="SAM" id="MobiDB-lite"/>
    </source>
</evidence>
<feature type="compositionally biased region" description="Polar residues" evidence="2">
    <location>
        <begin position="241"/>
        <end position="253"/>
    </location>
</feature>
<dbReference type="GO" id="GO:0005634">
    <property type="term" value="C:nucleus"/>
    <property type="evidence" value="ECO:0007669"/>
    <property type="project" value="TreeGrafter"/>
</dbReference>
<sequence length="665" mass="72543">MSEYCLRWNNHRPNLVTVFSELLTSEALVDVTLATDGHYIHAHKLVLSACSVYFKDLFGANPCKHPIVILKDIRIDDLKTVIDFIYRGEVNVSQDRLQDVLRTAESLRIKGLAENPRSYDDMSSHGARFSSSSLGSQVTRQRSSLTDSREQSLSLEGDEEGDPGTPPSSKKRKITASHDSSESLHGEHEEAENEEKGRAYEVKDEPLDEHENEKPQSRDVEQDSNVNRVADAMLMLQGASQDTGDESNMTPGTSSDSPLTSSHSQGRNRRGVLQRQHGITRDAGGEERREDNRDSSHQQQIQSQHKIHLDGDGEKITELIVPDTMVLGGGSVTLTNTQPTLLQVPTMVVVPRDTLGPGPLPKQHSHPTPLLAPTPISKQLSHPEGRGPSTHQGPQPIIKQRSHPSVLTHTPPHSSLERIASTTNFTTTTTTTGAQQHLQVIPMQVFMKQRPSPTAITSQPSQLRPIQPKPSTGEGQTTSDSTPKKEVPIIRLTPSEDGGVNLSSSSGYSMSGCGITGPPRLPPRAVSEEPAMTRPSMTHTPELLSPGPSVLVQSVSQDSGLDVGMGSRMLSAPSLSVTAPAPDRSASSPGHCPVLRGGPALGCNFCWNSTDPQGRVLRRKTKYHCPECRTNLCIVPCFHEYHKQIERAQDTDKQITKILTKTGSM</sequence>
<feature type="compositionally biased region" description="Polar residues" evidence="2">
    <location>
        <begin position="129"/>
        <end position="154"/>
    </location>
</feature>
<dbReference type="GO" id="GO:0006357">
    <property type="term" value="P:regulation of transcription by RNA polymerase II"/>
    <property type="evidence" value="ECO:0007669"/>
    <property type="project" value="TreeGrafter"/>
</dbReference>
<dbReference type="InterPro" id="IPR011333">
    <property type="entry name" value="SKP1/BTB/POZ_sf"/>
</dbReference>
<accession>A0AAW0W284</accession>
<dbReference type="InterPro" id="IPR051095">
    <property type="entry name" value="Dros_DevTransReg"/>
</dbReference>
<dbReference type="Proteomes" id="UP001445076">
    <property type="component" value="Unassembled WGS sequence"/>
</dbReference>
<name>A0AAW0W284_CHEQU</name>
<dbReference type="Gene3D" id="3.30.710.10">
    <property type="entry name" value="Potassium Channel Kv1.1, Chain A"/>
    <property type="match status" value="1"/>
</dbReference>
<dbReference type="SUPFAM" id="SSF54695">
    <property type="entry name" value="POZ domain"/>
    <property type="match status" value="1"/>
</dbReference>
<dbReference type="InterPro" id="IPR000210">
    <property type="entry name" value="BTB/POZ_dom"/>
</dbReference>
<feature type="compositionally biased region" description="Basic and acidic residues" evidence="2">
    <location>
        <begin position="279"/>
        <end position="296"/>
    </location>
</feature>
<feature type="compositionally biased region" description="Low complexity" evidence="2">
    <location>
        <begin position="254"/>
        <end position="264"/>
    </location>
</feature>
<evidence type="ECO:0000313" key="5">
    <source>
        <dbReference type="Proteomes" id="UP001445076"/>
    </source>
</evidence>
<evidence type="ECO:0000259" key="3">
    <source>
        <dbReference type="PROSITE" id="PS50097"/>
    </source>
</evidence>
<feature type="region of interest" description="Disordered" evidence="2">
    <location>
        <begin position="353"/>
        <end position="418"/>
    </location>
</feature>
<dbReference type="Pfam" id="PF00651">
    <property type="entry name" value="BTB"/>
    <property type="match status" value="1"/>
</dbReference>
<feature type="compositionally biased region" description="Polar residues" evidence="2">
    <location>
        <begin position="403"/>
        <end position="413"/>
    </location>
</feature>
<comment type="caution">
    <text evidence="4">The sequence shown here is derived from an EMBL/GenBank/DDBJ whole genome shotgun (WGS) entry which is preliminary data.</text>
</comment>
<keyword evidence="1" id="KW-0539">Nucleus</keyword>
<feature type="domain" description="BTB" evidence="3">
    <location>
        <begin position="29"/>
        <end position="94"/>
    </location>
</feature>